<dbReference type="SUPFAM" id="SSF57501">
    <property type="entry name" value="Cystine-knot cytokines"/>
    <property type="match status" value="1"/>
</dbReference>
<feature type="compositionally biased region" description="Acidic residues" evidence="2">
    <location>
        <begin position="470"/>
        <end position="482"/>
    </location>
</feature>
<dbReference type="Pfam" id="PF00341">
    <property type="entry name" value="PDGF"/>
    <property type="match status" value="1"/>
</dbReference>
<dbReference type="GO" id="GO:0016020">
    <property type="term" value="C:membrane"/>
    <property type="evidence" value="ECO:0007669"/>
    <property type="project" value="InterPro"/>
</dbReference>
<feature type="region of interest" description="Disordered" evidence="2">
    <location>
        <begin position="30"/>
        <end position="56"/>
    </location>
</feature>
<reference evidence="5 6" key="1">
    <citation type="submission" date="2023-03" db="EMBL/GenBank/DDBJ databases">
        <title>High recombination rates correlate with genetic variation in Cardiocondyla obscurior ants.</title>
        <authorList>
            <person name="Errbii M."/>
        </authorList>
    </citation>
    <scope>NUCLEOTIDE SEQUENCE [LARGE SCALE GENOMIC DNA]</scope>
    <source>
        <strain evidence="5">Alpha-2009</strain>
        <tissue evidence="5">Whole body</tissue>
    </source>
</reference>
<keyword evidence="1" id="KW-0339">Growth factor</keyword>
<comment type="similarity">
    <text evidence="1">Belongs to the PDGF/VEGF growth factor family.</text>
</comment>
<dbReference type="PANTHER" id="PTHR21719">
    <property type="entry name" value="FI06402P-RELATED"/>
    <property type="match status" value="1"/>
</dbReference>
<proteinExistence type="inferred from homology"/>
<dbReference type="Gene3D" id="2.10.90.10">
    <property type="entry name" value="Cystine-knot cytokines"/>
    <property type="match status" value="1"/>
</dbReference>
<dbReference type="Proteomes" id="UP001430953">
    <property type="component" value="Unassembled WGS sequence"/>
</dbReference>
<evidence type="ECO:0000313" key="5">
    <source>
        <dbReference type="EMBL" id="KAL0102141.1"/>
    </source>
</evidence>
<name>A0AAW2EEK5_9HYME</name>
<feature type="region of interest" description="Disordered" evidence="2">
    <location>
        <begin position="682"/>
        <end position="703"/>
    </location>
</feature>
<dbReference type="AlphaFoldDB" id="A0AAW2EEK5"/>
<dbReference type="InterPro" id="IPR029034">
    <property type="entry name" value="Cystine-knot_cytokine"/>
</dbReference>
<feature type="chain" id="PRO_5043553753" description="Platelet-derived growth factor (PDGF) family profile domain-containing protein" evidence="3">
    <location>
        <begin position="25"/>
        <end position="800"/>
    </location>
</feature>
<gene>
    <name evidence="5" type="ORF">PUN28_018577</name>
</gene>
<feature type="compositionally biased region" description="Polar residues" evidence="2">
    <location>
        <begin position="372"/>
        <end position="385"/>
    </location>
</feature>
<organism evidence="5 6">
    <name type="scientific">Cardiocondyla obscurior</name>
    <dbReference type="NCBI Taxonomy" id="286306"/>
    <lineage>
        <taxon>Eukaryota</taxon>
        <taxon>Metazoa</taxon>
        <taxon>Ecdysozoa</taxon>
        <taxon>Arthropoda</taxon>
        <taxon>Hexapoda</taxon>
        <taxon>Insecta</taxon>
        <taxon>Pterygota</taxon>
        <taxon>Neoptera</taxon>
        <taxon>Endopterygota</taxon>
        <taxon>Hymenoptera</taxon>
        <taxon>Apocrita</taxon>
        <taxon>Aculeata</taxon>
        <taxon>Formicoidea</taxon>
        <taxon>Formicidae</taxon>
        <taxon>Myrmicinae</taxon>
        <taxon>Cardiocondyla</taxon>
    </lineage>
</organism>
<dbReference type="EMBL" id="JADYXP020000023">
    <property type="protein sequence ID" value="KAL0102141.1"/>
    <property type="molecule type" value="Genomic_DNA"/>
</dbReference>
<evidence type="ECO:0000313" key="6">
    <source>
        <dbReference type="Proteomes" id="UP001430953"/>
    </source>
</evidence>
<keyword evidence="6" id="KW-1185">Reference proteome</keyword>
<sequence length="800" mass="93908">MTRDRRLLLLLGLLMAYGLFVVECRYHQREDATTTEPRHRHRHRHESSNRRGHHEFDRKSWQEVDYEYDGDLEEPIDEDDYEARPYYDRSRSHHQSAQKNYHGRMFQPRYPPRYHNDGYRAESGWYDESNDRRRVPSRYNAKNYRYRPGRTYHRPAYTRNRDVSDFDDSAEEDYDYERPHRYGNGEAEHRERWRNSRRHSAFKRDWRNRMNHGHHGARRHRLEDREDVVDRIDVTKWADEWKRKFNFSDSKYHFAKDEQKAEEDEDYEDHGGLEEDDKDEDEDDIWKDIADDRNEDNEEEELDNDFYKSETKAPLKTYDDIIRRLTSNDPTTPKTTVKRDYRNIESNKHVKRDGYKNLKHEPRNISRPVDFFTNTSRAAGSSPNYFVNKRTENSTIGSAEHKPSKNTVGGVVKDQNQQEGKTADAQAKTKSLEDYDEYPNNPDNEKEDDPGRAEVEDDSTMQADVTNTDYTDDDNGDEDEADTFATSSTTTTTTTTTTTVRPKPSLSQHYDFKDPRAYDSGTGAQYNGYQAKNDYPPMSAHSIHKWQSLGTREGVKETRSNMQQYNKNGKSAEIREALQHAIKVNKEGSCQWPRARVIPVRDVYPSPSTTYIPHCAILHRCSDDTGCCRSEALTCVPKHSHRVELSFYTTIVGGASVVEKLSFYNHTECECRERSEYTTNEKPAADQGVHRHHQSSLPPQNIKKPPAKKPCRCPSEFTPRIMEGICQCNCYETNENCIKTKRGKVYFSLADRICIQNNECALPNCEFGDYMKLQGKCPRKRDTFDALTNYRTNMHHRFRS</sequence>
<feature type="compositionally biased region" description="Low complexity" evidence="2">
    <location>
        <begin position="486"/>
        <end position="499"/>
    </location>
</feature>
<evidence type="ECO:0000256" key="1">
    <source>
        <dbReference type="RuleBase" id="RU003818"/>
    </source>
</evidence>
<keyword evidence="3" id="KW-0732">Signal</keyword>
<protein>
    <recommendedName>
        <fullName evidence="4">Platelet-derived growth factor (PDGF) family profile domain-containing protein</fullName>
    </recommendedName>
</protein>
<accession>A0AAW2EEK5</accession>
<dbReference type="PANTHER" id="PTHR21719:SF1">
    <property type="entry name" value="FI06402P-RELATED"/>
    <property type="match status" value="1"/>
</dbReference>
<feature type="compositionally biased region" description="Basic and acidic residues" evidence="2">
    <location>
        <begin position="347"/>
        <end position="364"/>
    </location>
</feature>
<evidence type="ECO:0000256" key="3">
    <source>
        <dbReference type="SAM" id="SignalP"/>
    </source>
</evidence>
<feature type="compositionally biased region" description="Acidic residues" evidence="2">
    <location>
        <begin position="293"/>
        <end position="304"/>
    </location>
</feature>
<feature type="domain" description="Platelet-derived growth factor (PDGF) family profile" evidence="4">
    <location>
        <begin position="577"/>
        <end position="676"/>
    </location>
</feature>
<feature type="compositionally biased region" description="Acidic residues" evidence="2">
    <location>
        <begin position="260"/>
        <end position="285"/>
    </location>
</feature>
<feature type="compositionally biased region" description="Basic and acidic residues" evidence="2">
    <location>
        <begin position="46"/>
        <end position="56"/>
    </location>
</feature>
<feature type="signal peptide" evidence="3">
    <location>
        <begin position="1"/>
        <end position="24"/>
    </location>
</feature>
<dbReference type="GO" id="GO:0008083">
    <property type="term" value="F:growth factor activity"/>
    <property type="evidence" value="ECO:0007669"/>
    <property type="project" value="UniProtKB-KW"/>
</dbReference>
<dbReference type="GO" id="GO:0035099">
    <property type="term" value="P:hemocyte migration"/>
    <property type="evidence" value="ECO:0007669"/>
    <property type="project" value="TreeGrafter"/>
</dbReference>
<feature type="region of interest" description="Disordered" evidence="2">
    <location>
        <begin position="88"/>
        <end position="113"/>
    </location>
</feature>
<evidence type="ECO:0000256" key="2">
    <source>
        <dbReference type="SAM" id="MobiDB-lite"/>
    </source>
</evidence>
<dbReference type="InterPro" id="IPR000072">
    <property type="entry name" value="PDGF/VEGF_dom"/>
</dbReference>
<dbReference type="PROSITE" id="PS50278">
    <property type="entry name" value="PDGF_2"/>
    <property type="match status" value="1"/>
</dbReference>
<feature type="region of interest" description="Disordered" evidence="2">
    <location>
        <begin position="176"/>
        <end position="195"/>
    </location>
</feature>
<dbReference type="SMART" id="SM00141">
    <property type="entry name" value="PDGF"/>
    <property type="match status" value="1"/>
</dbReference>
<feature type="region of interest" description="Disordered" evidence="2">
    <location>
        <begin position="347"/>
        <end position="540"/>
    </location>
</feature>
<feature type="region of interest" description="Disordered" evidence="2">
    <location>
        <begin position="254"/>
        <end position="310"/>
    </location>
</feature>
<evidence type="ECO:0000259" key="4">
    <source>
        <dbReference type="PROSITE" id="PS50278"/>
    </source>
</evidence>
<comment type="caution">
    <text evidence="5">The sequence shown here is derived from an EMBL/GenBank/DDBJ whole genome shotgun (WGS) entry which is preliminary data.</text>
</comment>